<dbReference type="EMBL" id="CM043023">
    <property type="protein sequence ID" value="KAI4455460.1"/>
    <property type="molecule type" value="Genomic_DNA"/>
</dbReference>
<dbReference type="Proteomes" id="UP001056778">
    <property type="component" value="Chromosome 9"/>
</dbReference>
<comment type="caution">
    <text evidence="1">The sequence shown here is derived from an EMBL/GenBank/DDBJ whole genome shotgun (WGS) entry which is preliminary data.</text>
</comment>
<gene>
    <name evidence="1" type="ORF">MML48_9g00013268</name>
</gene>
<protein>
    <submittedName>
        <fullName evidence="1">Uncharacterized protein</fullName>
    </submittedName>
</protein>
<organism evidence="1 2">
    <name type="scientific">Holotrichia oblita</name>
    <name type="common">Chafer beetle</name>
    <dbReference type="NCBI Taxonomy" id="644536"/>
    <lineage>
        <taxon>Eukaryota</taxon>
        <taxon>Metazoa</taxon>
        <taxon>Ecdysozoa</taxon>
        <taxon>Arthropoda</taxon>
        <taxon>Hexapoda</taxon>
        <taxon>Insecta</taxon>
        <taxon>Pterygota</taxon>
        <taxon>Neoptera</taxon>
        <taxon>Endopterygota</taxon>
        <taxon>Coleoptera</taxon>
        <taxon>Polyphaga</taxon>
        <taxon>Scarabaeiformia</taxon>
        <taxon>Scarabaeidae</taxon>
        <taxon>Melolonthinae</taxon>
        <taxon>Holotrichia</taxon>
    </lineage>
</organism>
<sequence length="110" mass="12585">MQPLDVCVYGPIKKFFEQELNTFQKNHLARRINQYDMCKLFTPAYLKGATVQNAVKGFQATGIFPYNPNIFRDKDFAPASLTDRLQDIPANRNSNKPPAYSSNEDIPLTR</sequence>
<proteinExistence type="predicted"/>
<evidence type="ECO:0000313" key="1">
    <source>
        <dbReference type="EMBL" id="KAI4455460.1"/>
    </source>
</evidence>
<keyword evidence="2" id="KW-1185">Reference proteome</keyword>
<accession>A0ACB9SL82</accession>
<reference evidence="1" key="1">
    <citation type="submission" date="2022-04" db="EMBL/GenBank/DDBJ databases">
        <title>Chromosome-scale genome assembly of Holotrichia oblita Faldermann.</title>
        <authorList>
            <person name="Rongchong L."/>
        </authorList>
    </citation>
    <scope>NUCLEOTIDE SEQUENCE</scope>
    <source>
        <strain evidence="1">81SQS9</strain>
    </source>
</reference>
<name>A0ACB9SL82_HOLOL</name>
<evidence type="ECO:0000313" key="2">
    <source>
        <dbReference type="Proteomes" id="UP001056778"/>
    </source>
</evidence>